<gene>
    <name evidence="1" type="ORF">CEXT_732091</name>
</gene>
<dbReference type="Gene3D" id="3.30.420.10">
    <property type="entry name" value="Ribonuclease H-like superfamily/Ribonuclease H"/>
    <property type="match status" value="1"/>
</dbReference>
<accession>A0AAV4T750</accession>
<comment type="caution">
    <text evidence="1">The sequence shown here is derived from an EMBL/GenBank/DDBJ whole genome shotgun (WGS) entry which is preliminary data.</text>
</comment>
<dbReference type="InterPro" id="IPR036397">
    <property type="entry name" value="RNaseH_sf"/>
</dbReference>
<dbReference type="Proteomes" id="UP001054945">
    <property type="component" value="Unassembled WGS sequence"/>
</dbReference>
<proteinExistence type="predicted"/>
<name>A0AAV4T750_CAEEX</name>
<evidence type="ECO:0000313" key="2">
    <source>
        <dbReference type="Proteomes" id="UP001054945"/>
    </source>
</evidence>
<evidence type="ECO:0000313" key="1">
    <source>
        <dbReference type="EMBL" id="GIY40595.1"/>
    </source>
</evidence>
<evidence type="ECO:0008006" key="3">
    <source>
        <dbReference type="Google" id="ProtNLM"/>
    </source>
</evidence>
<dbReference type="InterPro" id="IPR012337">
    <property type="entry name" value="RNaseH-like_sf"/>
</dbReference>
<dbReference type="EMBL" id="BPLR01010632">
    <property type="protein sequence ID" value="GIY40595.1"/>
    <property type="molecule type" value="Genomic_DNA"/>
</dbReference>
<dbReference type="SUPFAM" id="SSF53098">
    <property type="entry name" value="Ribonuclease H-like"/>
    <property type="match status" value="1"/>
</dbReference>
<dbReference type="GO" id="GO:0003676">
    <property type="term" value="F:nucleic acid binding"/>
    <property type="evidence" value="ECO:0007669"/>
    <property type="project" value="InterPro"/>
</dbReference>
<organism evidence="1 2">
    <name type="scientific">Caerostris extrusa</name>
    <name type="common">Bark spider</name>
    <name type="synonym">Caerostris bankana</name>
    <dbReference type="NCBI Taxonomy" id="172846"/>
    <lineage>
        <taxon>Eukaryota</taxon>
        <taxon>Metazoa</taxon>
        <taxon>Ecdysozoa</taxon>
        <taxon>Arthropoda</taxon>
        <taxon>Chelicerata</taxon>
        <taxon>Arachnida</taxon>
        <taxon>Araneae</taxon>
        <taxon>Araneomorphae</taxon>
        <taxon>Entelegynae</taxon>
        <taxon>Araneoidea</taxon>
        <taxon>Araneidae</taxon>
        <taxon>Caerostris</taxon>
    </lineage>
</organism>
<keyword evidence="2" id="KW-1185">Reference proteome</keyword>
<protein>
    <recommendedName>
        <fullName evidence="3">RNase H type-1 domain-containing protein</fullName>
    </recommendedName>
</protein>
<dbReference type="AlphaFoldDB" id="A0AAV4T750"/>
<reference evidence="1 2" key="1">
    <citation type="submission" date="2021-06" db="EMBL/GenBank/DDBJ databases">
        <title>Caerostris extrusa draft genome.</title>
        <authorList>
            <person name="Kono N."/>
            <person name="Arakawa K."/>
        </authorList>
    </citation>
    <scope>NUCLEOTIDE SEQUENCE [LARGE SCALE GENOMIC DNA]</scope>
</reference>
<sequence>MRKPEGSLNELEEGRRGPSPEMPYMRVWCNIRVENGGVAFEEVSGPLSHLPSSYFSSSSSVTFVWVPGQTGIAENELVDHLAKKASDDPIAGQQVHNDNLIIIKTDQWERLDKCVNWKVFHRSRGIRKKAAII</sequence>